<sequence length="137" mass="14330">MLRHGDAHHARHDRAGDGAAGAADRRAARAGRAAADYGLPFFTASGTVDLGQGPQAVTGQAWLDREWSSQPLAADQTGWDWFSLFLDDGRRVMAFRLRGDADYLSGTLVGADGQSTPLTGADIALMGSFAGGGGILR</sequence>
<dbReference type="InterPro" id="IPR010791">
    <property type="entry name" value="AttH_dom"/>
</dbReference>
<evidence type="ECO:0000259" key="2">
    <source>
        <dbReference type="Pfam" id="PF07143"/>
    </source>
</evidence>
<feature type="region of interest" description="Disordered" evidence="1">
    <location>
        <begin position="1"/>
        <end position="23"/>
    </location>
</feature>
<name>A0A5C6RRV0_9RHOB</name>
<gene>
    <name evidence="3" type="ORF">FQV27_16925</name>
</gene>
<reference evidence="3 4" key="1">
    <citation type="submission" date="2019-08" db="EMBL/GenBank/DDBJ databases">
        <authorList>
            <person name="Ye J."/>
        </authorList>
    </citation>
    <scope>NUCLEOTIDE SEQUENCE [LARGE SCALE GENOMIC DNA]</scope>
    <source>
        <strain evidence="3 4">TK008</strain>
    </source>
</reference>
<dbReference type="PANTHER" id="PTHR38591">
    <property type="entry name" value="HYDROLASE"/>
    <property type="match status" value="1"/>
</dbReference>
<dbReference type="OrthoDB" id="9770826at2"/>
<feature type="domain" description="AttH" evidence="2">
    <location>
        <begin position="25"/>
        <end position="69"/>
    </location>
</feature>
<comment type="caution">
    <text evidence="3">The sequence shown here is derived from an EMBL/GenBank/DDBJ whole genome shotgun (WGS) entry which is preliminary data.</text>
</comment>
<dbReference type="RefSeq" id="WP_147100861.1">
    <property type="nucleotide sequence ID" value="NZ_JBHUFH010000034.1"/>
</dbReference>
<organism evidence="3 4">
    <name type="scientific">Paracoccus aurantiacus</name>
    <dbReference type="NCBI Taxonomy" id="2599412"/>
    <lineage>
        <taxon>Bacteria</taxon>
        <taxon>Pseudomonadati</taxon>
        <taxon>Pseudomonadota</taxon>
        <taxon>Alphaproteobacteria</taxon>
        <taxon>Rhodobacterales</taxon>
        <taxon>Paracoccaceae</taxon>
        <taxon>Paracoccus</taxon>
    </lineage>
</organism>
<dbReference type="Pfam" id="PF07143">
    <property type="entry name" value="CrtC"/>
    <property type="match status" value="1"/>
</dbReference>
<dbReference type="PANTHER" id="PTHR38591:SF1">
    <property type="entry name" value="BLL1000 PROTEIN"/>
    <property type="match status" value="1"/>
</dbReference>
<protein>
    <recommendedName>
        <fullName evidence="2">AttH domain-containing protein</fullName>
    </recommendedName>
</protein>
<dbReference type="InterPro" id="IPR023374">
    <property type="entry name" value="AttH-like_dom_sf"/>
</dbReference>
<dbReference type="AlphaFoldDB" id="A0A5C6RRV0"/>
<evidence type="ECO:0000313" key="3">
    <source>
        <dbReference type="EMBL" id="TXB64993.1"/>
    </source>
</evidence>
<dbReference type="Gene3D" id="2.40.370.10">
    <property type="entry name" value="AttH-like domain"/>
    <property type="match status" value="2"/>
</dbReference>
<dbReference type="SUPFAM" id="SSF159245">
    <property type="entry name" value="AttH-like"/>
    <property type="match status" value="1"/>
</dbReference>
<dbReference type="Pfam" id="PF17186">
    <property type="entry name" value="Lipocalin_9"/>
    <property type="match status" value="1"/>
</dbReference>
<proteinExistence type="predicted"/>
<keyword evidence="4" id="KW-1185">Reference proteome</keyword>
<dbReference type="EMBL" id="VOPL01000010">
    <property type="protein sequence ID" value="TXB64993.1"/>
    <property type="molecule type" value="Genomic_DNA"/>
</dbReference>
<evidence type="ECO:0000313" key="4">
    <source>
        <dbReference type="Proteomes" id="UP000321562"/>
    </source>
</evidence>
<dbReference type="Proteomes" id="UP000321562">
    <property type="component" value="Unassembled WGS sequence"/>
</dbReference>
<evidence type="ECO:0000256" key="1">
    <source>
        <dbReference type="SAM" id="MobiDB-lite"/>
    </source>
</evidence>
<feature type="compositionally biased region" description="Basic and acidic residues" evidence="1">
    <location>
        <begin position="1"/>
        <end position="16"/>
    </location>
</feature>
<accession>A0A5C6RRV0</accession>